<dbReference type="InterPro" id="IPR003594">
    <property type="entry name" value="HATPase_dom"/>
</dbReference>
<feature type="transmembrane region" description="Helical" evidence="18">
    <location>
        <begin position="87"/>
        <end position="106"/>
    </location>
</feature>
<evidence type="ECO:0000256" key="14">
    <source>
        <dbReference type="ARBA" id="ARBA00064003"/>
    </source>
</evidence>
<evidence type="ECO:0000256" key="9">
    <source>
        <dbReference type="ARBA" id="ARBA00022777"/>
    </source>
</evidence>
<evidence type="ECO:0000259" key="19">
    <source>
        <dbReference type="PROSITE" id="PS50109"/>
    </source>
</evidence>
<feature type="transmembrane region" description="Helical" evidence="18">
    <location>
        <begin position="191"/>
        <end position="212"/>
    </location>
</feature>
<keyword evidence="8" id="KW-0547">Nucleotide-binding</keyword>
<evidence type="ECO:0000259" key="23">
    <source>
        <dbReference type="PROSITE" id="PS50894"/>
    </source>
</evidence>
<accession>A0A7X0BP77</accession>
<dbReference type="PROSITE" id="PS50110">
    <property type="entry name" value="RESPONSE_REGULATORY"/>
    <property type="match status" value="2"/>
</dbReference>
<dbReference type="Pfam" id="PF08447">
    <property type="entry name" value="PAS_3"/>
    <property type="match status" value="1"/>
</dbReference>
<dbReference type="PROSITE" id="PS50112">
    <property type="entry name" value="PAS"/>
    <property type="match status" value="1"/>
</dbReference>
<dbReference type="NCBIfam" id="TIGR00229">
    <property type="entry name" value="sensory_box"/>
    <property type="match status" value="1"/>
</dbReference>
<feature type="domain" description="Response regulatory" evidence="20">
    <location>
        <begin position="828"/>
        <end position="945"/>
    </location>
</feature>
<gene>
    <name evidence="24" type="ORF">HNP49_000375</name>
</gene>
<dbReference type="InterPro" id="IPR005467">
    <property type="entry name" value="His_kinase_dom"/>
</dbReference>
<keyword evidence="10" id="KW-0067">ATP-binding</keyword>
<dbReference type="CDD" id="cd00082">
    <property type="entry name" value="HisKA"/>
    <property type="match status" value="1"/>
</dbReference>
<comment type="caution">
    <text evidence="24">The sequence shown here is derived from an EMBL/GenBank/DDBJ whole genome shotgun (WGS) entry which is preliminary data.</text>
</comment>
<keyword evidence="11 18" id="KW-1133">Transmembrane helix</keyword>
<keyword evidence="5 17" id="KW-0597">Phosphoprotein</keyword>
<evidence type="ECO:0000313" key="24">
    <source>
        <dbReference type="EMBL" id="MBB6340225.1"/>
    </source>
</evidence>
<feature type="domain" description="Response regulatory" evidence="20">
    <location>
        <begin position="684"/>
        <end position="806"/>
    </location>
</feature>
<feature type="transmembrane region" description="Helical" evidence="18">
    <location>
        <begin position="264"/>
        <end position="285"/>
    </location>
</feature>
<dbReference type="Pfam" id="PF00072">
    <property type="entry name" value="Response_reg"/>
    <property type="match status" value="2"/>
</dbReference>
<evidence type="ECO:0000256" key="17">
    <source>
        <dbReference type="PROSITE-ProRule" id="PRU00169"/>
    </source>
</evidence>
<evidence type="ECO:0000256" key="11">
    <source>
        <dbReference type="ARBA" id="ARBA00022989"/>
    </source>
</evidence>
<dbReference type="Gene3D" id="3.30.565.10">
    <property type="entry name" value="Histidine kinase-like ATPase, C-terminal domain"/>
    <property type="match status" value="1"/>
</dbReference>
<feature type="modified residue" description="Phosphohistidine" evidence="16">
    <location>
        <position position="1020"/>
    </location>
</feature>
<evidence type="ECO:0000259" key="20">
    <source>
        <dbReference type="PROSITE" id="PS50110"/>
    </source>
</evidence>
<dbReference type="EMBL" id="JACHLL010000001">
    <property type="protein sequence ID" value="MBB6340225.1"/>
    <property type="molecule type" value="Genomic_DNA"/>
</dbReference>
<comment type="catalytic activity">
    <reaction evidence="1">
        <text>ATP + protein L-histidine = ADP + protein N-phospho-L-histidine.</text>
        <dbReference type="EC" id="2.7.13.3"/>
    </reaction>
</comment>
<evidence type="ECO:0000256" key="10">
    <source>
        <dbReference type="ARBA" id="ARBA00022840"/>
    </source>
</evidence>
<dbReference type="Gene3D" id="3.30.450.20">
    <property type="entry name" value="PAS domain"/>
    <property type="match status" value="1"/>
</dbReference>
<dbReference type="InterPro" id="IPR007895">
    <property type="entry name" value="MASE1"/>
</dbReference>
<feature type="transmembrane region" description="Helical" evidence="18">
    <location>
        <begin position="63"/>
        <end position="81"/>
    </location>
</feature>
<evidence type="ECO:0000256" key="18">
    <source>
        <dbReference type="SAM" id="Phobius"/>
    </source>
</evidence>
<dbReference type="Proteomes" id="UP000557193">
    <property type="component" value="Unassembled WGS sequence"/>
</dbReference>
<feature type="modified residue" description="4-aspartylphosphate" evidence="17">
    <location>
        <position position="879"/>
    </location>
</feature>
<feature type="transmembrane region" description="Helical" evidence="18">
    <location>
        <begin position="12"/>
        <end position="34"/>
    </location>
</feature>
<evidence type="ECO:0000256" key="13">
    <source>
        <dbReference type="ARBA" id="ARBA00023136"/>
    </source>
</evidence>
<reference evidence="24 25" key="1">
    <citation type="submission" date="2020-08" db="EMBL/GenBank/DDBJ databases">
        <title>Functional genomics of gut bacteria from endangered species of beetles.</title>
        <authorList>
            <person name="Carlos-Shanley C."/>
        </authorList>
    </citation>
    <scope>NUCLEOTIDE SEQUENCE [LARGE SCALE GENOMIC DNA]</scope>
    <source>
        <strain evidence="24 25">S00202</strain>
    </source>
</reference>
<dbReference type="FunFam" id="1.10.287.130:FF:000002">
    <property type="entry name" value="Two-component osmosensing histidine kinase"/>
    <property type="match status" value="1"/>
</dbReference>
<evidence type="ECO:0000313" key="25">
    <source>
        <dbReference type="Proteomes" id="UP000557193"/>
    </source>
</evidence>
<dbReference type="PANTHER" id="PTHR45339">
    <property type="entry name" value="HYBRID SIGNAL TRANSDUCTION HISTIDINE KINASE J"/>
    <property type="match status" value="1"/>
</dbReference>
<feature type="domain" description="HPt" evidence="23">
    <location>
        <begin position="981"/>
        <end position="1074"/>
    </location>
</feature>
<dbReference type="SUPFAM" id="SSF55874">
    <property type="entry name" value="ATPase domain of HSP90 chaperone/DNA topoisomerase II/histidine kinase"/>
    <property type="match status" value="1"/>
</dbReference>
<dbReference type="Pfam" id="PF00512">
    <property type="entry name" value="HisKA"/>
    <property type="match status" value="1"/>
</dbReference>
<dbReference type="PROSITE" id="PS50113">
    <property type="entry name" value="PAC"/>
    <property type="match status" value="1"/>
</dbReference>
<keyword evidence="9" id="KW-0418">Kinase</keyword>
<dbReference type="InterPro" id="IPR011006">
    <property type="entry name" value="CheY-like_superfamily"/>
</dbReference>
<dbReference type="CDD" id="cd17546">
    <property type="entry name" value="REC_hyHK_CKI1_RcsC-like"/>
    <property type="match status" value="2"/>
</dbReference>
<dbReference type="InterPro" id="IPR036890">
    <property type="entry name" value="HATPase_C_sf"/>
</dbReference>
<feature type="domain" description="Histidine kinase" evidence="19">
    <location>
        <begin position="445"/>
        <end position="665"/>
    </location>
</feature>
<evidence type="ECO:0000256" key="2">
    <source>
        <dbReference type="ARBA" id="ARBA00004651"/>
    </source>
</evidence>
<keyword evidence="12" id="KW-0902">Two-component regulatory system</keyword>
<dbReference type="SUPFAM" id="SSF52172">
    <property type="entry name" value="CheY-like"/>
    <property type="match status" value="2"/>
</dbReference>
<dbReference type="GO" id="GO:0005886">
    <property type="term" value="C:plasma membrane"/>
    <property type="evidence" value="ECO:0007669"/>
    <property type="project" value="UniProtKB-SubCell"/>
</dbReference>
<name>A0A7X0BP77_9PSED</name>
<dbReference type="InterPro" id="IPR035965">
    <property type="entry name" value="PAS-like_dom_sf"/>
</dbReference>
<dbReference type="InterPro" id="IPR036097">
    <property type="entry name" value="HisK_dim/P_sf"/>
</dbReference>
<sequence length="1083" mass="118696">MNTPRTASAPSLHLGTCLLLALSYLGLALLSLYLSRQGPGVASIWLANALASAVLFSHPRHHWLVLLPCMALGNLAAELLFGDPLAVSLFFTGVNLLEVSLAACLLQRATTATRQLQDNPRALLRTLGNGAVWPVLLSASLGAFGLSQLQLGHYVDLWLIWFASSCTGSVALLPLMLIWRQQGLARLLGDFHPMLTPTLLMSCLSLSILALLYLPFPFVYLGAPLLLATFYLSFANVALFNACLAILVSGMLSLGLFIPPPLTASWQAMLLYLPILAVLMPPLLLSASLQQARQRELDFRISEQRFRGALAFAGTGVALASSDGLITEANQRLCQLFGYRREDLLGTHHLDLSHPDDRNLSRERLDELLAGKCDFYALDKRFLNSHGQPFWAHVTVSRLPRQDDADELIVQVDDISDKVEAQHKLNQLRIVAEKANRTKSEFLANMSHEIRTPMNGVLGIAQLLERTELNSTQRKYLDMLHDAGKSLLSVINDILDFAKIEAGRLQLSPCEFELDELVSHMASLMTLQAGERDLELLIQVEPQVPRRLLADRNRLEQILANLTGNAIKFTPHGEVELSIGVRQQGSRSLLHFRVRDTGIGIGAQQQASLFEALESSEPMRTSPSGGSGLGLAISKRLVQLMGGEIGLHSATNQGSQFWFDLPLKQPLQTSVTTLPEIAALAGLRVLLVEDHPRSRQIIWQQLCAYRCSVDCAESCAGAEALFEQALIAGQPYQLLLIDWQMPGASGLQTLERLREHAPKAMPPCLLMVNAFAREHLTSTDTGASVAGLLLKPVTRSSLQRHMLEALQHPQSRQADELLREQQPLQGSHLLLVEDNTLNQIVAQGILEQMGARVSTASDGQQALACLRQADPPFDLVLMDIQMPGMDGFTATRLIRDELGLQLPVLAMTAGVSPREREQCLAAGMNAFIAKPIDQHLLLKSLRPYLPHRSSPPVTAAAAIAQPSAVLNADNLQRLCAASPDVHQTMAGLIASVIDRGLQPLEEIREAWHNGKHDEASRLLHTQRGSLATLGAVGVPALCLRIEDSIRQQQPDRVEPLLAELDSEFHAMLDALQHWLRDHPPGKA</sequence>
<evidence type="ECO:0000256" key="15">
    <source>
        <dbReference type="ARBA" id="ARBA00068150"/>
    </source>
</evidence>
<dbReference type="Gene3D" id="3.40.50.2300">
    <property type="match status" value="2"/>
</dbReference>
<feature type="transmembrane region" description="Helical" evidence="18">
    <location>
        <begin position="40"/>
        <end position="56"/>
    </location>
</feature>
<evidence type="ECO:0000256" key="12">
    <source>
        <dbReference type="ARBA" id="ARBA00023012"/>
    </source>
</evidence>
<dbReference type="PROSITE" id="PS50109">
    <property type="entry name" value="HIS_KIN"/>
    <property type="match status" value="1"/>
</dbReference>
<dbReference type="CDD" id="cd16922">
    <property type="entry name" value="HATPase_EvgS-ArcB-TorS-like"/>
    <property type="match status" value="1"/>
</dbReference>
<evidence type="ECO:0000256" key="16">
    <source>
        <dbReference type="PROSITE-ProRule" id="PRU00110"/>
    </source>
</evidence>
<protein>
    <recommendedName>
        <fullName evidence="15">Sensory/regulatory protein RpfC</fullName>
        <ecNumber evidence="3">2.7.13.3</ecNumber>
    </recommendedName>
</protein>
<organism evidence="24 25">
    <name type="scientific">Pseudomonas fluvialis</name>
    <dbReference type="NCBI Taxonomy" id="1793966"/>
    <lineage>
        <taxon>Bacteria</taxon>
        <taxon>Pseudomonadati</taxon>
        <taxon>Pseudomonadota</taxon>
        <taxon>Gammaproteobacteria</taxon>
        <taxon>Pseudomonadales</taxon>
        <taxon>Pseudomonadaceae</taxon>
        <taxon>Pseudomonas</taxon>
    </lineage>
</organism>
<dbReference type="InterPro" id="IPR036641">
    <property type="entry name" value="HPT_dom_sf"/>
</dbReference>
<proteinExistence type="predicted"/>
<dbReference type="Gene3D" id="1.10.287.130">
    <property type="match status" value="1"/>
</dbReference>
<evidence type="ECO:0000256" key="1">
    <source>
        <dbReference type="ARBA" id="ARBA00000085"/>
    </source>
</evidence>
<keyword evidence="13 18" id="KW-0472">Membrane</keyword>
<keyword evidence="7 18" id="KW-0812">Transmembrane</keyword>
<dbReference type="InterPro" id="IPR003661">
    <property type="entry name" value="HisK_dim/P_dom"/>
</dbReference>
<dbReference type="PRINTS" id="PR00344">
    <property type="entry name" value="BCTRLSENSOR"/>
</dbReference>
<evidence type="ECO:0000256" key="8">
    <source>
        <dbReference type="ARBA" id="ARBA00022741"/>
    </source>
</evidence>
<dbReference type="FunFam" id="3.30.565.10:FF:000010">
    <property type="entry name" value="Sensor histidine kinase RcsC"/>
    <property type="match status" value="1"/>
</dbReference>
<dbReference type="InterPro" id="IPR013655">
    <property type="entry name" value="PAS_fold_3"/>
</dbReference>
<dbReference type="InterPro" id="IPR008207">
    <property type="entry name" value="Sig_transdc_His_kin_Hpt_dom"/>
</dbReference>
<dbReference type="Gene3D" id="1.20.120.160">
    <property type="entry name" value="HPT domain"/>
    <property type="match status" value="1"/>
</dbReference>
<dbReference type="GO" id="GO:0005524">
    <property type="term" value="F:ATP binding"/>
    <property type="evidence" value="ECO:0007669"/>
    <property type="project" value="UniProtKB-KW"/>
</dbReference>
<evidence type="ECO:0000256" key="4">
    <source>
        <dbReference type="ARBA" id="ARBA00022475"/>
    </source>
</evidence>
<keyword evidence="25" id="KW-1185">Reference proteome</keyword>
<feature type="transmembrane region" description="Helical" evidence="18">
    <location>
        <begin position="158"/>
        <end position="179"/>
    </location>
</feature>
<dbReference type="Pfam" id="PF05231">
    <property type="entry name" value="MASE1"/>
    <property type="match status" value="1"/>
</dbReference>
<dbReference type="RefSeq" id="WP_184680140.1">
    <property type="nucleotide sequence ID" value="NZ_JACHLL010000001.1"/>
</dbReference>
<keyword evidence="6" id="KW-0808">Transferase</keyword>
<dbReference type="AlphaFoldDB" id="A0A7X0BP77"/>
<keyword evidence="4" id="KW-1003">Cell membrane</keyword>
<feature type="transmembrane region" description="Helical" evidence="18">
    <location>
        <begin position="127"/>
        <end position="146"/>
    </location>
</feature>
<dbReference type="InterPro" id="IPR000014">
    <property type="entry name" value="PAS"/>
</dbReference>
<dbReference type="InterPro" id="IPR004358">
    <property type="entry name" value="Sig_transdc_His_kin-like_C"/>
</dbReference>
<evidence type="ECO:0000259" key="22">
    <source>
        <dbReference type="PROSITE" id="PS50113"/>
    </source>
</evidence>
<evidence type="ECO:0000256" key="6">
    <source>
        <dbReference type="ARBA" id="ARBA00022679"/>
    </source>
</evidence>
<feature type="modified residue" description="4-aspartylphosphate" evidence="17">
    <location>
        <position position="738"/>
    </location>
</feature>
<dbReference type="Pfam" id="PF01627">
    <property type="entry name" value="Hpt"/>
    <property type="match status" value="1"/>
</dbReference>
<feature type="domain" description="PAS" evidence="21">
    <location>
        <begin position="302"/>
        <end position="372"/>
    </location>
</feature>
<feature type="transmembrane region" description="Helical" evidence="18">
    <location>
        <begin position="239"/>
        <end position="258"/>
    </location>
</feature>
<dbReference type="EC" id="2.7.13.3" evidence="3"/>
<dbReference type="SUPFAM" id="SSF55785">
    <property type="entry name" value="PYP-like sensor domain (PAS domain)"/>
    <property type="match status" value="1"/>
</dbReference>
<evidence type="ECO:0000256" key="5">
    <source>
        <dbReference type="ARBA" id="ARBA00022553"/>
    </source>
</evidence>
<evidence type="ECO:0000259" key="21">
    <source>
        <dbReference type="PROSITE" id="PS50112"/>
    </source>
</evidence>
<dbReference type="SMART" id="SM00091">
    <property type="entry name" value="PAS"/>
    <property type="match status" value="1"/>
</dbReference>
<comment type="subunit">
    <text evidence="14">At low DSF concentrations, interacts with RpfF.</text>
</comment>
<dbReference type="CDD" id="cd00130">
    <property type="entry name" value="PAS"/>
    <property type="match status" value="1"/>
</dbReference>
<dbReference type="SUPFAM" id="SSF47384">
    <property type="entry name" value="Homodimeric domain of signal transducing histidine kinase"/>
    <property type="match status" value="1"/>
</dbReference>
<dbReference type="SMART" id="SM00387">
    <property type="entry name" value="HATPase_c"/>
    <property type="match status" value="1"/>
</dbReference>
<dbReference type="SMART" id="SM00388">
    <property type="entry name" value="HisKA"/>
    <property type="match status" value="1"/>
</dbReference>
<dbReference type="Pfam" id="PF02518">
    <property type="entry name" value="HATPase_c"/>
    <property type="match status" value="1"/>
</dbReference>
<dbReference type="SUPFAM" id="SSF47226">
    <property type="entry name" value="Histidine-containing phosphotransfer domain, HPT domain"/>
    <property type="match status" value="1"/>
</dbReference>
<dbReference type="InterPro" id="IPR000700">
    <property type="entry name" value="PAS-assoc_C"/>
</dbReference>
<evidence type="ECO:0000256" key="3">
    <source>
        <dbReference type="ARBA" id="ARBA00012438"/>
    </source>
</evidence>
<evidence type="ECO:0000256" key="7">
    <source>
        <dbReference type="ARBA" id="ARBA00022692"/>
    </source>
</evidence>
<dbReference type="PANTHER" id="PTHR45339:SF1">
    <property type="entry name" value="HYBRID SIGNAL TRANSDUCTION HISTIDINE KINASE J"/>
    <property type="match status" value="1"/>
</dbReference>
<comment type="subcellular location">
    <subcellularLocation>
        <location evidence="2">Cell membrane</location>
        <topology evidence="2">Multi-pass membrane protein</topology>
    </subcellularLocation>
</comment>
<dbReference type="GO" id="GO:0000155">
    <property type="term" value="F:phosphorelay sensor kinase activity"/>
    <property type="evidence" value="ECO:0007669"/>
    <property type="project" value="InterPro"/>
</dbReference>
<dbReference type="SMART" id="SM00448">
    <property type="entry name" value="REC"/>
    <property type="match status" value="2"/>
</dbReference>
<dbReference type="PROSITE" id="PS50894">
    <property type="entry name" value="HPT"/>
    <property type="match status" value="1"/>
</dbReference>
<feature type="domain" description="PAC" evidence="22">
    <location>
        <begin position="376"/>
        <end position="427"/>
    </location>
</feature>
<dbReference type="InterPro" id="IPR001789">
    <property type="entry name" value="Sig_transdc_resp-reg_receiver"/>
</dbReference>